<evidence type="ECO:0000256" key="1">
    <source>
        <dbReference type="SAM" id="MobiDB-lite"/>
    </source>
</evidence>
<dbReference type="InterPro" id="IPR050706">
    <property type="entry name" value="Cyclic-di-GMP_PDE-like"/>
</dbReference>
<dbReference type="PROSITE" id="PS50883">
    <property type="entry name" value="EAL"/>
    <property type="match status" value="1"/>
</dbReference>
<evidence type="ECO:0000313" key="4">
    <source>
        <dbReference type="Proteomes" id="UP000321798"/>
    </source>
</evidence>
<comment type="caution">
    <text evidence="3">The sequence shown here is derived from an EMBL/GenBank/DDBJ whole genome shotgun (WGS) entry which is preliminary data.</text>
</comment>
<evidence type="ECO:0000313" key="3">
    <source>
        <dbReference type="EMBL" id="GEP68554.1"/>
    </source>
</evidence>
<dbReference type="PANTHER" id="PTHR33121">
    <property type="entry name" value="CYCLIC DI-GMP PHOSPHODIESTERASE PDEF"/>
    <property type="match status" value="1"/>
</dbReference>
<feature type="domain" description="EAL" evidence="2">
    <location>
        <begin position="174"/>
        <end position="428"/>
    </location>
</feature>
<dbReference type="InterPro" id="IPR046342">
    <property type="entry name" value="CBS_dom_sf"/>
</dbReference>
<dbReference type="SUPFAM" id="SSF54631">
    <property type="entry name" value="CBS-domain pair"/>
    <property type="match status" value="1"/>
</dbReference>
<dbReference type="CDD" id="cd01948">
    <property type="entry name" value="EAL"/>
    <property type="match status" value="1"/>
</dbReference>
<dbReference type="Gene3D" id="3.20.20.450">
    <property type="entry name" value="EAL domain"/>
    <property type="match status" value="1"/>
</dbReference>
<accession>A0A512PBG4</accession>
<keyword evidence="4" id="KW-1185">Reference proteome</keyword>
<feature type="region of interest" description="Disordered" evidence="1">
    <location>
        <begin position="148"/>
        <end position="176"/>
    </location>
</feature>
<dbReference type="PANTHER" id="PTHR33121:SF70">
    <property type="entry name" value="SIGNALING PROTEIN YKOW"/>
    <property type="match status" value="1"/>
</dbReference>
<dbReference type="InterPro" id="IPR035919">
    <property type="entry name" value="EAL_sf"/>
</dbReference>
<feature type="compositionally biased region" description="Low complexity" evidence="1">
    <location>
        <begin position="149"/>
        <end position="158"/>
    </location>
</feature>
<organism evidence="3 4">
    <name type="scientific">Cellulomonas soli</name>
    <dbReference type="NCBI Taxonomy" id="931535"/>
    <lineage>
        <taxon>Bacteria</taxon>
        <taxon>Bacillati</taxon>
        <taxon>Actinomycetota</taxon>
        <taxon>Actinomycetes</taxon>
        <taxon>Micrococcales</taxon>
        <taxon>Cellulomonadaceae</taxon>
        <taxon>Cellulomonas</taxon>
    </lineage>
</organism>
<dbReference type="SMART" id="SM00052">
    <property type="entry name" value="EAL"/>
    <property type="match status" value="1"/>
</dbReference>
<name>A0A512PBG4_9CELL</name>
<proteinExistence type="predicted"/>
<gene>
    <name evidence="3" type="ORF">CSO01_12690</name>
</gene>
<dbReference type="Proteomes" id="UP000321798">
    <property type="component" value="Unassembled WGS sequence"/>
</dbReference>
<dbReference type="InterPro" id="IPR001633">
    <property type="entry name" value="EAL_dom"/>
</dbReference>
<protein>
    <recommendedName>
        <fullName evidence="2">EAL domain-containing protein</fullName>
    </recommendedName>
</protein>
<evidence type="ECO:0000259" key="2">
    <source>
        <dbReference type="PROSITE" id="PS50883"/>
    </source>
</evidence>
<dbReference type="SUPFAM" id="SSF141868">
    <property type="entry name" value="EAL domain-like"/>
    <property type="match status" value="1"/>
</dbReference>
<dbReference type="EMBL" id="BKAL01000003">
    <property type="protein sequence ID" value="GEP68554.1"/>
    <property type="molecule type" value="Genomic_DNA"/>
</dbReference>
<dbReference type="GO" id="GO:0071111">
    <property type="term" value="F:cyclic-guanylate-specific phosphodiesterase activity"/>
    <property type="evidence" value="ECO:0007669"/>
    <property type="project" value="InterPro"/>
</dbReference>
<dbReference type="Pfam" id="PF00563">
    <property type="entry name" value="EAL"/>
    <property type="match status" value="1"/>
</dbReference>
<sequence>MPLVTTAPPAAPPRVGDLMEPTVVLDPDTPCSALEQGWHTGWTASSVLVRARHPDTRHGLVSRESFVAATAAGPGPGHGTWSRLPVGRLTRWDAPCVDVDDSVTVAARVLTSAGAYYADLLVTQGGHPVGVLAPRVVMAALAALVEPRTTPSTPSTPSILDRGAARTSVGSGTRGEVLRPRHPYLLPTATLAVVYQPIVAAGSGRLESVEALLRTRQADDELGAPGPALAEAAEAGAALELDLWVLGEACRAWARWHAVLGPRAPRTVHVNLAPTSLAAPDLESRVLAVLDAVRAPASAVRLELSECASLDDLHRAGPALHGLRAAGVQIALDDLGATLSTLRHMSRLPLDVLKIDRSIVIGMAEDVVDAHIVQAVLRVARERGLEVVAEGVEEQSQLDAVRRSGVGYVQGYLLARPMSADAITRFVG</sequence>
<dbReference type="AlphaFoldDB" id="A0A512PBG4"/>
<reference evidence="3 4" key="1">
    <citation type="submission" date="2019-07" db="EMBL/GenBank/DDBJ databases">
        <title>Whole genome shotgun sequence of Cellulomonas soli NBRC 109434.</title>
        <authorList>
            <person name="Hosoyama A."/>
            <person name="Uohara A."/>
            <person name="Ohji S."/>
            <person name="Ichikawa N."/>
        </authorList>
    </citation>
    <scope>NUCLEOTIDE SEQUENCE [LARGE SCALE GENOMIC DNA]</scope>
    <source>
        <strain evidence="3 4">NBRC 109434</strain>
    </source>
</reference>